<dbReference type="InterPro" id="IPR039247">
    <property type="entry name" value="KhpB"/>
</dbReference>
<dbReference type="Gene3D" id="3.30.1370.50">
    <property type="entry name" value="R3H-like domain"/>
    <property type="match status" value="1"/>
</dbReference>
<evidence type="ECO:0000259" key="1">
    <source>
        <dbReference type="PROSITE" id="PS51061"/>
    </source>
</evidence>
<dbReference type="EMBL" id="MHKZ01000048">
    <property type="protein sequence ID" value="OGY98943.1"/>
    <property type="molecule type" value="Genomic_DNA"/>
</dbReference>
<dbReference type="Proteomes" id="UP000176287">
    <property type="component" value="Unassembled WGS sequence"/>
</dbReference>
<dbReference type="SUPFAM" id="SSF82708">
    <property type="entry name" value="R3H domain"/>
    <property type="match status" value="1"/>
</dbReference>
<dbReference type="AlphaFoldDB" id="A0A1G2CC12"/>
<name>A0A1G2CC12_9BACT</name>
<dbReference type="STRING" id="1798649.A3B13_00685"/>
<dbReference type="InterPro" id="IPR036867">
    <property type="entry name" value="R3H_dom_sf"/>
</dbReference>
<comment type="caution">
    <text evidence="2">The sequence shown here is derived from an EMBL/GenBank/DDBJ whole genome shotgun (WGS) entry which is preliminary data.</text>
</comment>
<proteinExistence type="predicted"/>
<reference evidence="2 3" key="1">
    <citation type="journal article" date="2016" name="Nat. Commun.">
        <title>Thousands of microbial genomes shed light on interconnected biogeochemical processes in an aquifer system.</title>
        <authorList>
            <person name="Anantharaman K."/>
            <person name="Brown C.T."/>
            <person name="Hug L.A."/>
            <person name="Sharon I."/>
            <person name="Castelle C.J."/>
            <person name="Probst A.J."/>
            <person name="Thomas B.C."/>
            <person name="Singh A."/>
            <person name="Wilkins M.J."/>
            <person name="Karaoz U."/>
            <person name="Brodie E.L."/>
            <person name="Williams K.H."/>
            <person name="Hubbard S.S."/>
            <person name="Banfield J.F."/>
        </authorList>
    </citation>
    <scope>NUCLEOTIDE SEQUENCE [LARGE SCALE GENOMIC DNA]</scope>
</reference>
<sequence>MKNLENFVKKLIELMGFDDYAIEIDEEHRHGKILIRDNPALVKENLQSILDSINHLAQLIAKKENQPPAFFDINNYRRERETIITELARAAARKAAATKEEISLPAMNSYERRIIHVELASRPDVATESIGVGRSRYVIIRPIDENNPQPKKEEPAEVLQEND</sequence>
<dbReference type="PANTHER" id="PTHR35800:SF1">
    <property type="entry name" value="RNA-BINDING PROTEIN KHPB"/>
    <property type="match status" value="1"/>
</dbReference>
<dbReference type="InterPro" id="IPR001374">
    <property type="entry name" value="R3H_dom"/>
</dbReference>
<feature type="domain" description="R3H" evidence="1">
    <location>
        <begin position="78"/>
        <end position="144"/>
    </location>
</feature>
<evidence type="ECO:0000313" key="3">
    <source>
        <dbReference type="Proteomes" id="UP000176287"/>
    </source>
</evidence>
<dbReference type="PANTHER" id="PTHR35800">
    <property type="entry name" value="PROTEIN JAG"/>
    <property type="match status" value="1"/>
</dbReference>
<dbReference type="Pfam" id="PF01424">
    <property type="entry name" value="R3H"/>
    <property type="match status" value="1"/>
</dbReference>
<dbReference type="Gene3D" id="3.30.300.20">
    <property type="match status" value="1"/>
</dbReference>
<dbReference type="InterPro" id="IPR015946">
    <property type="entry name" value="KH_dom-like_a/b"/>
</dbReference>
<dbReference type="PROSITE" id="PS51061">
    <property type="entry name" value="R3H"/>
    <property type="match status" value="1"/>
</dbReference>
<dbReference type="GO" id="GO:0003723">
    <property type="term" value="F:RNA binding"/>
    <property type="evidence" value="ECO:0007669"/>
    <property type="project" value="InterPro"/>
</dbReference>
<evidence type="ECO:0000313" key="2">
    <source>
        <dbReference type="EMBL" id="OGY98943.1"/>
    </source>
</evidence>
<gene>
    <name evidence="2" type="ORF">A3B13_00685</name>
</gene>
<dbReference type="SMART" id="SM00393">
    <property type="entry name" value="R3H"/>
    <property type="match status" value="1"/>
</dbReference>
<protein>
    <recommendedName>
        <fullName evidence="1">R3H domain-containing protein</fullName>
    </recommendedName>
</protein>
<accession>A0A1G2CC12</accession>
<organism evidence="2 3">
    <name type="scientific">Candidatus Liptonbacteria bacterium RIFCSPLOWO2_01_FULL_45_15</name>
    <dbReference type="NCBI Taxonomy" id="1798649"/>
    <lineage>
        <taxon>Bacteria</taxon>
        <taxon>Candidatus Liptoniibacteriota</taxon>
    </lineage>
</organism>